<evidence type="ECO:0000313" key="4">
    <source>
        <dbReference type="Proteomes" id="UP000315003"/>
    </source>
</evidence>
<feature type="region of interest" description="Disordered" evidence="1">
    <location>
        <begin position="1"/>
        <end position="36"/>
    </location>
</feature>
<dbReference type="CDD" id="cd00688">
    <property type="entry name" value="ISOPREN_C2_like"/>
    <property type="match status" value="1"/>
</dbReference>
<proteinExistence type="predicted"/>
<protein>
    <recommendedName>
        <fullName evidence="5">Prenyltransferase and squalene oxidase repeat protein</fullName>
    </recommendedName>
</protein>
<keyword evidence="2" id="KW-1133">Transmembrane helix</keyword>
<keyword evidence="4" id="KW-1185">Reference proteome</keyword>
<name>A0A517SXS8_9BACT</name>
<sequence>MKRKIDSTGHSGLPPEHGENPARQTASGSELDRNAKRVVHQPPIPTIAEMDDERVAGGALGGESGNRRIIGWMASVIVHLLVVILLAWLSISFSGTERGFSIQAELGQNDGNEVDLSVNLLQPEQQKDQRNDVSELTPVKIPDVTARSVIASLDSPVKQTVDRELEALKAMLASGSVSSNAMVPMRSASGGGYSARTPEGRIAQGDHFGATPESEAAVEAALQWLAAHQRSDGSWSFDLRQDPCSGRCRHGRPIGAETPTPSTAATGLALLCFLGAGYNDLKGPYQQNVQKGIYYLRQIGRESDFGIDLQRGSMYGHGIAMLALTEAMVMSRQDGQVDPAMMQFVNRGVQFTSAAQHEGGSWGYIPGVKGDTTITGWQVMSMVGAKKLGFSLPTTLFRRVVDFLMTVREQPGYHFGYRTPEAQKTTTAVALTILTFLGHGPGQTLFDRAVYEIAEAGPTQKNIYHDYYATLLIFHTRNELWPQWNQQMRDYLVKTQAKRGHEAGSWHFPGDRYGDVGGRLYTTCMATLTLEVYYRYLPLYDELPEFPL</sequence>
<dbReference type="OrthoDB" id="238862at2"/>
<keyword evidence="2" id="KW-0472">Membrane</keyword>
<dbReference type="SUPFAM" id="SSF48239">
    <property type="entry name" value="Terpenoid cyclases/Protein prenyltransferases"/>
    <property type="match status" value="1"/>
</dbReference>
<dbReference type="Proteomes" id="UP000315003">
    <property type="component" value="Chromosome"/>
</dbReference>
<accession>A0A517SXS8</accession>
<evidence type="ECO:0008006" key="5">
    <source>
        <dbReference type="Google" id="ProtNLM"/>
    </source>
</evidence>
<evidence type="ECO:0000256" key="1">
    <source>
        <dbReference type="SAM" id="MobiDB-lite"/>
    </source>
</evidence>
<dbReference type="RefSeq" id="WP_145274160.1">
    <property type="nucleotide sequence ID" value="NZ_CP036272.1"/>
</dbReference>
<evidence type="ECO:0000256" key="2">
    <source>
        <dbReference type="SAM" id="Phobius"/>
    </source>
</evidence>
<keyword evidence="2" id="KW-0812">Transmembrane</keyword>
<dbReference type="InterPro" id="IPR008930">
    <property type="entry name" value="Terpenoid_cyclase/PrenylTrfase"/>
</dbReference>
<dbReference type="EMBL" id="CP036272">
    <property type="protein sequence ID" value="QDT60853.1"/>
    <property type="molecule type" value="Genomic_DNA"/>
</dbReference>
<gene>
    <name evidence="3" type="ORF">SV7mr_33800</name>
</gene>
<evidence type="ECO:0000313" key="3">
    <source>
        <dbReference type="EMBL" id="QDT60853.1"/>
    </source>
</evidence>
<dbReference type="AlphaFoldDB" id="A0A517SXS8"/>
<dbReference type="Gene3D" id="1.50.10.20">
    <property type="match status" value="2"/>
</dbReference>
<feature type="transmembrane region" description="Helical" evidence="2">
    <location>
        <begin position="69"/>
        <end position="91"/>
    </location>
</feature>
<organism evidence="3 4">
    <name type="scientific">Stieleria bergensis</name>
    <dbReference type="NCBI Taxonomy" id="2528025"/>
    <lineage>
        <taxon>Bacteria</taxon>
        <taxon>Pseudomonadati</taxon>
        <taxon>Planctomycetota</taxon>
        <taxon>Planctomycetia</taxon>
        <taxon>Pirellulales</taxon>
        <taxon>Pirellulaceae</taxon>
        <taxon>Stieleria</taxon>
    </lineage>
</organism>
<reference evidence="3 4" key="1">
    <citation type="submission" date="2019-02" db="EMBL/GenBank/DDBJ databases">
        <title>Deep-cultivation of Planctomycetes and their phenomic and genomic characterization uncovers novel biology.</title>
        <authorList>
            <person name="Wiegand S."/>
            <person name="Jogler M."/>
            <person name="Boedeker C."/>
            <person name="Pinto D."/>
            <person name="Vollmers J."/>
            <person name="Rivas-Marin E."/>
            <person name="Kohn T."/>
            <person name="Peeters S.H."/>
            <person name="Heuer A."/>
            <person name="Rast P."/>
            <person name="Oberbeckmann S."/>
            <person name="Bunk B."/>
            <person name="Jeske O."/>
            <person name="Meyerdierks A."/>
            <person name="Storesund J.E."/>
            <person name="Kallscheuer N."/>
            <person name="Luecker S."/>
            <person name="Lage O.M."/>
            <person name="Pohl T."/>
            <person name="Merkel B.J."/>
            <person name="Hornburger P."/>
            <person name="Mueller R.-W."/>
            <person name="Bruemmer F."/>
            <person name="Labrenz M."/>
            <person name="Spormann A.M."/>
            <person name="Op den Camp H."/>
            <person name="Overmann J."/>
            <person name="Amann R."/>
            <person name="Jetten M.S.M."/>
            <person name="Mascher T."/>
            <person name="Medema M.H."/>
            <person name="Devos D.P."/>
            <person name="Kaster A.-K."/>
            <person name="Ovreas L."/>
            <person name="Rohde M."/>
            <person name="Galperin M.Y."/>
            <person name="Jogler C."/>
        </authorList>
    </citation>
    <scope>NUCLEOTIDE SEQUENCE [LARGE SCALE GENOMIC DNA]</scope>
    <source>
        <strain evidence="3 4">SV_7m_r</strain>
    </source>
</reference>